<evidence type="ECO:0000313" key="4">
    <source>
        <dbReference type="Proteomes" id="UP000077755"/>
    </source>
</evidence>
<evidence type="ECO:0000256" key="1">
    <source>
        <dbReference type="SAM" id="SignalP"/>
    </source>
</evidence>
<organism evidence="2">
    <name type="scientific">Daucus carota subsp. sativus</name>
    <name type="common">Carrot</name>
    <dbReference type="NCBI Taxonomy" id="79200"/>
    <lineage>
        <taxon>Eukaryota</taxon>
        <taxon>Viridiplantae</taxon>
        <taxon>Streptophyta</taxon>
        <taxon>Embryophyta</taxon>
        <taxon>Tracheophyta</taxon>
        <taxon>Spermatophyta</taxon>
        <taxon>Magnoliopsida</taxon>
        <taxon>eudicotyledons</taxon>
        <taxon>Gunneridae</taxon>
        <taxon>Pentapetalae</taxon>
        <taxon>asterids</taxon>
        <taxon>campanulids</taxon>
        <taxon>Apiales</taxon>
        <taxon>Apiaceae</taxon>
        <taxon>Apioideae</taxon>
        <taxon>Scandiceae</taxon>
        <taxon>Daucinae</taxon>
        <taxon>Daucus</taxon>
        <taxon>Daucus sect. Daucus</taxon>
    </lineage>
</organism>
<proteinExistence type="predicted"/>
<feature type="signal peptide" evidence="1">
    <location>
        <begin position="1"/>
        <end position="17"/>
    </location>
</feature>
<protein>
    <recommendedName>
        <fullName evidence="5">Zinc finger GRF-type domain-containing protein</fullName>
    </recommendedName>
</protein>
<name>A0A161ZTB4_DAUCS</name>
<feature type="chain" id="PRO_5007831609" description="Zinc finger GRF-type domain-containing protein" evidence="1">
    <location>
        <begin position="18"/>
        <end position="110"/>
    </location>
</feature>
<accession>A0A161ZTB4</accession>
<dbReference type="EMBL" id="LNRQ01000006">
    <property type="protein sequence ID" value="KZM89860.1"/>
    <property type="molecule type" value="Genomic_DNA"/>
</dbReference>
<evidence type="ECO:0000313" key="2">
    <source>
        <dbReference type="EMBL" id="KZM89860.1"/>
    </source>
</evidence>
<keyword evidence="4" id="KW-1185">Reference proteome</keyword>
<keyword evidence="1" id="KW-0732">Signal</keyword>
<gene>
    <name evidence="2" type="ORF">DCAR_022777</name>
    <name evidence="3" type="ORF">DCAR_0623268</name>
</gene>
<dbReference type="EMBL" id="CP093348">
    <property type="protein sequence ID" value="WOH03868.1"/>
    <property type="molecule type" value="Genomic_DNA"/>
</dbReference>
<evidence type="ECO:0000313" key="3">
    <source>
        <dbReference type="EMBL" id="WOH03868.1"/>
    </source>
</evidence>
<reference evidence="3" key="2">
    <citation type="submission" date="2022-03" db="EMBL/GenBank/DDBJ databases">
        <title>Draft title - Genomic analysis of global carrot germplasm unveils the trajectory of domestication and the origin of high carotenoid orange carrot.</title>
        <authorList>
            <person name="Iorizzo M."/>
            <person name="Ellison S."/>
            <person name="Senalik D."/>
            <person name="Macko-Podgorni A."/>
            <person name="Grzebelus D."/>
            <person name="Bostan H."/>
            <person name="Rolling W."/>
            <person name="Curaba J."/>
            <person name="Simon P."/>
        </authorList>
    </citation>
    <scope>NUCLEOTIDE SEQUENCE</scope>
    <source>
        <tissue evidence="3">Leaf</tissue>
    </source>
</reference>
<dbReference type="Gramene" id="KZM89860">
    <property type="protein sequence ID" value="KZM89860"/>
    <property type="gene ID" value="DCAR_022777"/>
</dbReference>
<sequence length="110" mass="12942">MMPVCIFFSVLNSRCSSIFFLFTSISLAQLETMGEKCLCGNVVIQQTSWTQANPRRRFATCVDRRCNKSSDGWRNLFAVELKLSSQVYFEELTSLKKRRWSWKQNWPKML</sequence>
<dbReference type="AlphaFoldDB" id="A0A161ZTB4"/>
<evidence type="ECO:0008006" key="5">
    <source>
        <dbReference type="Google" id="ProtNLM"/>
    </source>
</evidence>
<reference evidence="2" key="1">
    <citation type="journal article" date="2016" name="Nat. Genet.">
        <title>A high-quality carrot genome assembly provides new insights into carotenoid accumulation and asterid genome evolution.</title>
        <authorList>
            <person name="Iorizzo M."/>
            <person name="Ellison S."/>
            <person name="Senalik D."/>
            <person name="Zeng P."/>
            <person name="Satapoomin P."/>
            <person name="Huang J."/>
            <person name="Bowman M."/>
            <person name="Iovene M."/>
            <person name="Sanseverino W."/>
            <person name="Cavagnaro P."/>
            <person name="Yildiz M."/>
            <person name="Macko-Podgorni A."/>
            <person name="Moranska E."/>
            <person name="Grzebelus E."/>
            <person name="Grzebelus D."/>
            <person name="Ashrafi H."/>
            <person name="Zheng Z."/>
            <person name="Cheng S."/>
            <person name="Spooner D."/>
            <person name="Van Deynze A."/>
            <person name="Simon P."/>
        </authorList>
    </citation>
    <scope>NUCLEOTIDE SEQUENCE [LARGE SCALE GENOMIC DNA]</scope>
    <source>
        <tissue evidence="2">Leaf</tissue>
    </source>
</reference>
<dbReference type="Proteomes" id="UP000077755">
    <property type="component" value="Chromosome 6"/>
</dbReference>